<name>A0A842AGK9_9LIST</name>
<organism evidence="1 2">
    <name type="scientific">Listeria booriae</name>
    <dbReference type="NCBI Taxonomy" id="1552123"/>
    <lineage>
        <taxon>Bacteria</taxon>
        <taxon>Bacillati</taxon>
        <taxon>Bacillota</taxon>
        <taxon>Bacilli</taxon>
        <taxon>Bacillales</taxon>
        <taxon>Listeriaceae</taxon>
        <taxon>Listeria</taxon>
    </lineage>
</organism>
<dbReference type="AlphaFoldDB" id="A0A842AGK9"/>
<dbReference type="RefSeq" id="WP_185434295.1">
    <property type="nucleotide sequence ID" value="NZ_JAARSH010000002.1"/>
</dbReference>
<reference evidence="1 2" key="1">
    <citation type="submission" date="2020-03" db="EMBL/GenBank/DDBJ databases">
        <title>Soil Listeria distribution.</title>
        <authorList>
            <person name="Liao J."/>
            <person name="Wiedmann M."/>
        </authorList>
    </citation>
    <scope>NUCLEOTIDE SEQUENCE [LARGE SCALE GENOMIC DNA]</scope>
    <source>
        <strain evidence="1 2">FSL L7-1299</strain>
    </source>
</reference>
<gene>
    <name evidence="1" type="ORF">HB904_04350</name>
</gene>
<dbReference type="EMBL" id="JAARSH010000002">
    <property type="protein sequence ID" value="MBC1615405.1"/>
    <property type="molecule type" value="Genomic_DNA"/>
</dbReference>
<proteinExistence type="predicted"/>
<evidence type="ECO:0000313" key="2">
    <source>
        <dbReference type="Proteomes" id="UP000574104"/>
    </source>
</evidence>
<comment type="caution">
    <text evidence="1">The sequence shown here is derived from an EMBL/GenBank/DDBJ whole genome shotgun (WGS) entry which is preliminary data.</text>
</comment>
<dbReference type="Proteomes" id="UP000574104">
    <property type="component" value="Unassembled WGS sequence"/>
</dbReference>
<evidence type="ECO:0000313" key="1">
    <source>
        <dbReference type="EMBL" id="MBC1615405.1"/>
    </source>
</evidence>
<accession>A0A842AGK9</accession>
<protein>
    <submittedName>
        <fullName evidence="1">Uncharacterized protein</fullName>
    </submittedName>
</protein>
<sequence length="143" mass="16188">MTEDKWMCAPKIYTECWGAEEFNTKEEAIAAGRKAATEKGELAENVFGYYCNPDVPINDFAVGRMSEPALYIPVDSLLEDIAENVYEQVGEAAETYLDDVTKDDKQKLEDIIRNWLVDNNYSPSCFLITDIEKVEVNADDTQI</sequence>